<dbReference type="eggNOG" id="KOG1808">
    <property type="taxonomic scope" value="Eukaryota"/>
</dbReference>
<dbReference type="EMBL" id="KI925465">
    <property type="protein sequence ID" value="ETW76067.1"/>
    <property type="molecule type" value="Genomic_DNA"/>
</dbReference>
<feature type="region of interest" description="Disordered" evidence="1">
    <location>
        <begin position="109"/>
        <end position="233"/>
    </location>
</feature>
<gene>
    <name evidence="2" type="ORF">HETIRDRAFT_430473</name>
</gene>
<dbReference type="STRING" id="747525.W4JR68"/>
<accession>W4JR68</accession>
<dbReference type="Proteomes" id="UP000030671">
    <property type="component" value="Unassembled WGS sequence"/>
</dbReference>
<feature type="compositionally biased region" description="Acidic residues" evidence="1">
    <location>
        <begin position="140"/>
        <end position="166"/>
    </location>
</feature>
<feature type="compositionally biased region" description="Basic and acidic residues" evidence="1">
    <location>
        <begin position="167"/>
        <end position="230"/>
    </location>
</feature>
<feature type="region of interest" description="Disordered" evidence="1">
    <location>
        <begin position="20"/>
        <end position="92"/>
    </location>
</feature>
<feature type="compositionally biased region" description="Polar residues" evidence="1">
    <location>
        <begin position="566"/>
        <end position="575"/>
    </location>
</feature>
<dbReference type="KEGG" id="hir:HETIRDRAFT_430473"/>
<keyword evidence="3" id="KW-1185">Reference proteome</keyword>
<evidence type="ECO:0000313" key="2">
    <source>
        <dbReference type="EMBL" id="ETW76067.1"/>
    </source>
</evidence>
<proteinExistence type="predicted"/>
<reference evidence="2 3" key="1">
    <citation type="journal article" date="2012" name="New Phytol.">
        <title>Insight into trade-off between wood decay and parasitism from the genome of a fungal forest pathogen.</title>
        <authorList>
            <person name="Olson A."/>
            <person name="Aerts A."/>
            <person name="Asiegbu F."/>
            <person name="Belbahri L."/>
            <person name="Bouzid O."/>
            <person name="Broberg A."/>
            <person name="Canback B."/>
            <person name="Coutinho P.M."/>
            <person name="Cullen D."/>
            <person name="Dalman K."/>
            <person name="Deflorio G."/>
            <person name="van Diepen L.T."/>
            <person name="Dunand C."/>
            <person name="Duplessis S."/>
            <person name="Durling M."/>
            <person name="Gonthier P."/>
            <person name="Grimwood J."/>
            <person name="Fossdal C.G."/>
            <person name="Hansson D."/>
            <person name="Henrissat B."/>
            <person name="Hietala A."/>
            <person name="Himmelstrand K."/>
            <person name="Hoffmeister D."/>
            <person name="Hogberg N."/>
            <person name="James T.Y."/>
            <person name="Karlsson M."/>
            <person name="Kohler A."/>
            <person name="Kues U."/>
            <person name="Lee Y.H."/>
            <person name="Lin Y.C."/>
            <person name="Lind M."/>
            <person name="Lindquist E."/>
            <person name="Lombard V."/>
            <person name="Lucas S."/>
            <person name="Lunden K."/>
            <person name="Morin E."/>
            <person name="Murat C."/>
            <person name="Park J."/>
            <person name="Raffaello T."/>
            <person name="Rouze P."/>
            <person name="Salamov A."/>
            <person name="Schmutz J."/>
            <person name="Solheim H."/>
            <person name="Stahlberg J."/>
            <person name="Velez H."/>
            <person name="de Vries R.P."/>
            <person name="Wiebenga A."/>
            <person name="Woodward S."/>
            <person name="Yakovlev I."/>
            <person name="Garbelotto M."/>
            <person name="Martin F."/>
            <person name="Grigoriev I.V."/>
            <person name="Stenlid J."/>
        </authorList>
    </citation>
    <scope>NUCLEOTIDE SEQUENCE [LARGE SCALE GENOMIC DNA]</scope>
    <source>
        <strain evidence="2 3">TC 32-1</strain>
    </source>
</reference>
<dbReference type="GeneID" id="20674447"/>
<evidence type="ECO:0000256" key="1">
    <source>
        <dbReference type="SAM" id="MobiDB-lite"/>
    </source>
</evidence>
<protein>
    <submittedName>
        <fullName evidence="2">Uncharacterized protein</fullName>
    </submittedName>
</protein>
<feature type="compositionally biased region" description="Basic and acidic residues" evidence="1">
    <location>
        <begin position="57"/>
        <end position="83"/>
    </location>
</feature>
<dbReference type="RefSeq" id="XP_009552290.1">
    <property type="nucleotide sequence ID" value="XM_009553995.1"/>
</dbReference>
<name>W4JR68_HETIT</name>
<feature type="region of interest" description="Disordered" evidence="1">
    <location>
        <begin position="262"/>
        <end position="283"/>
    </location>
</feature>
<feature type="region of interest" description="Disordered" evidence="1">
    <location>
        <begin position="528"/>
        <end position="575"/>
    </location>
</feature>
<evidence type="ECO:0000313" key="3">
    <source>
        <dbReference type="Proteomes" id="UP000030671"/>
    </source>
</evidence>
<dbReference type="HOGENOM" id="CLU_452013_0_0_1"/>
<dbReference type="AlphaFoldDB" id="W4JR68"/>
<sequence length="604" mass="65315">MTVVRKVEVTMRAEVIRATDVDSGSSAEERTALGENEGYVDGDAGGGEEIGDEAGDEGGRRREEELVEVEEVREVSEEGRSVEGVEDEEEDRLVEGIVEIGRVIDVSEDEEEGKFVDDVNEAFPTVVNDEVGSMEKDESVADGDDVNSTGADEEEDKSDAATDEETEVGKGNRRREDVGTLRVVGEDKDKGVEENGSEREVRSEIVRVGDEVGKDEKDVRTGEGDAREDTTDVELDTAVVETDAEPVSADDDCAEGVADRLGEATHGVETLPVAPDNDDDDRDAEGEVVAVGVFEGAKEDERAEVLDATGDEGEGEGESCDEGVPVLDAPTEEEELERDWEGDEDGGDWDGAVVVRGGGAGSEPSDEEDIVDGVLLTAVVVQAVNAVSDGAPLPHVHSPHSFHSQFARTWTQRRAHDCTRWGRPVFNELQNQVQLQGMAEAGGGRRRTVRTYARLLLGCCAAAWRGCETLCPPLYAVRRRSPRARNIPASTLSLARCGISKLDHASACQRASSHPNVPPGSHSFPFNPAKPAAPCAHPTRPSNHHPSLSHRRCRAAMSDNDARTPKSVQRTRNYNTKTECGARLAELNVNAAHSWQRPTERDHQ</sequence>
<dbReference type="InParanoid" id="W4JR68"/>
<organism evidence="2 3">
    <name type="scientific">Heterobasidion irregulare (strain TC 32-1)</name>
    <dbReference type="NCBI Taxonomy" id="747525"/>
    <lineage>
        <taxon>Eukaryota</taxon>
        <taxon>Fungi</taxon>
        <taxon>Dikarya</taxon>
        <taxon>Basidiomycota</taxon>
        <taxon>Agaricomycotina</taxon>
        <taxon>Agaricomycetes</taxon>
        <taxon>Russulales</taxon>
        <taxon>Bondarzewiaceae</taxon>
        <taxon>Heterobasidion</taxon>
        <taxon>Heterobasidion annosum species complex</taxon>
    </lineage>
</organism>